<dbReference type="SMART" id="SM00443">
    <property type="entry name" value="G_patch"/>
    <property type="match status" value="1"/>
</dbReference>
<dbReference type="GO" id="GO:0003676">
    <property type="term" value="F:nucleic acid binding"/>
    <property type="evidence" value="ECO:0007669"/>
    <property type="project" value="InterPro"/>
</dbReference>
<gene>
    <name evidence="3" type="ORF">K470DRAFT_221503</name>
</gene>
<feature type="region of interest" description="Disordered" evidence="1">
    <location>
        <begin position="81"/>
        <end position="155"/>
    </location>
</feature>
<dbReference type="Proteomes" id="UP000799421">
    <property type="component" value="Unassembled WGS sequence"/>
</dbReference>
<dbReference type="InterPro" id="IPR000467">
    <property type="entry name" value="G_patch_dom"/>
</dbReference>
<protein>
    <recommendedName>
        <fullName evidence="2">G-patch domain-containing protein</fullName>
    </recommendedName>
</protein>
<feature type="region of interest" description="Disordered" evidence="1">
    <location>
        <begin position="191"/>
        <end position="244"/>
    </location>
</feature>
<dbReference type="InterPro" id="IPR039249">
    <property type="entry name" value="GPATCH11"/>
</dbReference>
<dbReference type="PANTHER" id="PTHR21032">
    <property type="entry name" value="G PATCH DOMAIN-CONTAINING PROTEIN 11"/>
    <property type="match status" value="1"/>
</dbReference>
<evidence type="ECO:0000256" key="1">
    <source>
        <dbReference type="SAM" id="MobiDB-lite"/>
    </source>
</evidence>
<dbReference type="InterPro" id="IPR025239">
    <property type="entry name" value="DUF4187"/>
</dbReference>
<sequence>MADEEDDYLSMSFAEEPKRPETSLQRVSRLKREARDRGRIMSKKERAEMEEITREIALATPLDTSTNKGARMMAKMGFTGGALGKSEDGNARTQPLPVQLKNDRGGIGVESEKKKRIRDLAGNLEQGFKRQKMDEQSFRERTREEHEERRAEGQMWRAMRTLESFESEDGEVKDSVPLKAINLYWRPLVKQRREKEGASRRIAPLRNEDSDSEDEDGALSKTLNGGEDALQGVVDEDDDDDPELEEFEALSFAERLERIVFEMRHKYHYCFWCKHRYADDKEMEECPGQTEDEHD</sequence>
<dbReference type="EMBL" id="MU006012">
    <property type="protein sequence ID" value="KAF2858350.1"/>
    <property type="molecule type" value="Genomic_DNA"/>
</dbReference>
<feature type="region of interest" description="Disordered" evidence="1">
    <location>
        <begin position="1"/>
        <end position="49"/>
    </location>
</feature>
<keyword evidence="4" id="KW-1185">Reference proteome</keyword>
<dbReference type="SMART" id="SM01173">
    <property type="entry name" value="DUF4187"/>
    <property type="match status" value="1"/>
</dbReference>
<dbReference type="OrthoDB" id="786951at2759"/>
<accession>A0A6A7BT07</accession>
<dbReference type="Pfam" id="PF01585">
    <property type="entry name" value="G-patch"/>
    <property type="match status" value="1"/>
</dbReference>
<feature type="domain" description="G-patch" evidence="2">
    <location>
        <begin position="65"/>
        <end position="112"/>
    </location>
</feature>
<proteinExistence type="predicted"/>
<feature type="compositionally biased region" description="Acidic residues" evidence="1">
    <location>
        <begin position="234"/>
        <end position="244"/>
    </location>
</feature>
<dbReference type="AlphaFoldDB" id="A0A6A7BT07"/>
<dbReference type="Pfam" id="PF13821">
    <property type="entry name" value="DUF4187"/>
    <property type="match status" value="1"/>
</dbReference>
<evidence type="ECO:0000313" key="3">
    <source>
        <dbReference type="EMBL" id="KAF2858350.1"/>
    </source>
</evidence>
<dbReference type="PANTHER" id="PTHR21032:SF0">
    <property type="entry name" value="G PATCH DOMAIN-CONTAINING PROTEIN 11"/>
    <property type="match status" value="1"/>
</dbReference>
<dbReference type="PROSITE" id="PS50174">
    <property type="entry name" value="G_PATCH"/>
    <property type="match status" value="1"/>
</dbReference>
<evidence type="ECO:0000259" key="2">
    <source>
        <dbReference type="PROSITE" id="PS50174"/>
    </source>
</evidence>
<reference evidence="3" key="1">
    <citation type="journal article" date="2020" name="Stud. Mycol.">
        <title>101 Dothideomycetes genomes: a test case for predicting lifestyles and emergence of pathogens.</title>
        <authorList>
            <person name="Haridas S."/>
            <person name="Albert R."/>
            <person name="Binder M."/>
            <person name="Bloem J."/>
            <person name="Labutti K."/>
            <person name="Salamov A."/>
            <person name="Andreopoulos B."/>
            <person name="Baker S."/>
            <person name="Barry K."/>
            <person name="Bills G."/>
            <person name="Bluhm B."/>
            <person name="Cannon C."/>
            <person name="Castanera R."/>
            <person name="Culley D."/>
            <person name="Daum C."/>
            <person name="Ezra D."/>
            <person name="Gonzalez J."/>
            <person name="Henrissat B."/>
            <person name="Kuo A."/>
            <person name="Liang C."/>
            <person name="Lipzen A."/>
            <person name="Lutzoni F."/>
            <person name="Magnuson J."/>
            <person name="Mondo S."/>
            <person name="Nolan M."/>
            <person name="Ohm R."/>
            <person name="Pangilinan J."/>
            <person name="Park H.-J."/>
            <person name="Ramirez L."/>
            <person name="Alfaro M."/>
            <person name="Sun H."/>
            <person name="Tritt A."/>
            <person name="Yoshinaga Y."/>
            <person name="Zwiers L.-H."/>
            <person name="Turgeon B."/>
            <person name="Goodwin S."/>
            <person name="Spatafora J."/>
            <person name="Crous P."/>
            <person name="Grigoriev I."/>
        </authorList>
    </citation>
    <scope>NUCLEOTIDE SEQUENCE</scope>
    <source>
        <strain evidence="3">CBS 480.64</strain>
    </source>
</reference>
<evidence type="ECO:0000313" key="4">
    <source>
        <dbReference type="Proteomes" id="UP000799421"/>
    </source>
</evidence>
<feature type="compositionally biased region" description="Basic and acidic residues" evidence="1">
    <location>
        <begin position="30"/>
        <end position="49"/>
    </location>
</feature>
<dbReference type="GO" id="GO:0000776">
    <property type="term" value="C:kinetochore"/>
    <property type="evidence" value="ECO:0007669"/>
    <property type="project" value="TreeGrafter"/>
</dbReference>
<name>A0A6A7BT07_9PEZI</name>
<feature type="compositionally biased region" description="Basic and acidic residues" evidence="1">
    <location>
        <begin position="127"/>
        <end position="152"/>
    </location>
</feature>
<organism evidence="3 4">
    <name type="scientific">Piedraia hortae CBS 480.64</name>
    <dbReference type="NCBI Taxonomy" id="1314780"/>
    <lineage>
        <taxon>Eukaryota</taxon>
        <taxon>Fungi</taxon>
        <taxon>Dikarya</taxon>
        <taxon>Ascomycota</taxon>
        <taxon>Pezizomycotina</taxon>
        <taxon>Dothideomycetes</taxon>
        <taxon>Dothideomycetidae</taxon>
        <taxon>Capnodiales</taxon>
        <taxon>Piedraiaceae</taxon>
        <taxon>Piedraia</taxon>
    </lineage>
</organism>